<dbReference type="PANTHER" id="PTHR43791:SF64">
    <property type="entry name" value="MAJOR FACILITATOR SUPERFAMILY (MFS) PROFILE DOMAIN-CONTAINING PROTEIN"/>
    <property type="match status" value="1"/>
</dbReference>
<reference evidence="8 9" key="1">
    <citation type="submission" date="2016-07" db="EMBL/GenBank/DDBJ databases">
        <title>Pervasive Adenine N6-methylation of Active Genes in Fungi.</title>
        <authorList>
            <consortium name="DOE Joint Genome Institute"/>
            <person name="Mondo S.J."/>
            <person name="Dannebaum R.O."/>
            <person name="Kuo R.C."/>
            <person name="Labutti K."/>
            <person name="Haridas S."/>
            <person name="Kuo A."/>
            <person name="Salamov A."/>
            <person name="Ahrendt S.R."/>
            <person name="Lipzen A."/>
            <person name="Sullivan W."/>
            <person name="Andreopoulos W.B."/>
            <person name="Clum A."/>
            <person name="Lindquist E."/>
            <person name="Daum C."/>
            <person name="Ramamoorthy G.K."/>
            <person name="Gryganskyi A."/>
            <person name="Culley D."/>
            <person name="Magnuson J.K."/>
            <person name="James T.Y."/>
            <person name="O'Malley M.A."/>
            <person name="Stajich J.E."/>
            <person name="Spatafora J.W."/>
            <person name="Visel A."/>
            <person name="Grigoriev I.V."/>
        </authorList>
    </citation>
    <scope>NUCLEOTIDE SEQUENCE [LARGE SCALE GENOMIC DNA]</scope>
    <source>
        <strain evidence="8 9">68-887.2</strain>
    </source>
</reference>
<proteinExistence type="inferred from homology"/>
<evidence type="ECO:0000256" key="2">
    <source>
        <dbReference type="ARBA" id="ARBA00022448"/>
    </source>
</evidence>
<evidence type="ECO:0000256" key="6">
    <source>
        <dbReference type="ARBA" id="ARBA00037968"/>
    </source>
</evidence>
<sequence>MSIVKRAVGWLLLNDPKWTEEKRKENVLIRRLDIFFCSYISLSAIVKYLDQTNLSNAYVSGMKEDLSLLGNQYNLFTTYFNIGYIICIPISVYFINGTVRPSLWLPTAELLWGIGTAGLAAVHDAKAVYGLRFFVGFCEGTAWPGTMILLLSWYTPAEIGKRLAVYQSATSLGGIFSGALQSALYTNLNGSHGIAGWRWLFIVNACITVGVAGWGYYGCPDYPNKPNPWAKWLRKVDVETARSRMSQQKRELPKGWSWKTIKSTVTRPTNWAIWALYTCGGQGGTGTGYFNLWLKSLVKADGTKRYSVSQLNTIPIACACVSIVSLLGFLALSDKFRVQWPFILIAYVNGLIFSSILAAWKVSDATKFASFFMLNICTVYGTLIISWLGTLAKHSAEERSFLVAAFVVTYYSLTAGMPLKVWPASQAPHYKIGWKYAVSMYAAAIVVLFLVLYLERRQKSLEAEHVDEERPLDHVDSEEKLEDVGDGALPAEDVTKWALTLESGHEGSIQTRA</sequence>
<accession>A0A1Y2AJV1</accession>
<keyword evidence="2" id="KW-0813">Transport</keyword>
<feature type="transmembrane region" description="Helical" evidence="7">
    <location>
        <begin position="314"/>
        <end position="332"/>
    </location>
</feature>
<evidence type="ECO:0000313" key="8">
    <source>
        <dbReference type="EMBL" id="ORY22848.1"/>
    </source>
</evidence>
<evidence type="ECO:0000256" key="3">
    <source>
        <dbReference type="ARBA" id="ARBA00022692"/>
    </source>
</evidence>
<feature type="transmembrane region" description="Helical" evidence="7">
    <location>
        <begin position="401"/>
        <end position="422"/>
    </location>
</feature>
<dbReference type="Pfam" id="PF07690">
    <property type="entry name" value="MFS_1"/>
    <property type="match status" value="1"/>
</dbReference>
<keyword evidence="5 7" id="KW-0472">Membrane</keyword>
<dbReference type="Proteomes" id="UP000193986">
    <property type="component" value="Unassembled WGS sequence"/>
</dbReference>
<dbReference type="EMBL" id="MCFC01000087">
    <property type="protein sequence ID" value="ORY22848.1"/>
    <property type="molecule type" value="Genomic_DNA"/>
</dbReference>
<dbReference type="GO" id="GO:0022857">
    <property type="term" value="F:transmembrane transporter activity"/>
    <property type="evidence" value="ECO:0007669"/>
    <property type="project" value="InterPro"/>
</dbReference>
<comment type="caution">
    <text evidence="8">The sequence shown here is derived from an EMBL/GenBank/DDBJ whole genome shotgun (WGS) entry which is preliminary data.</text>
</comment>
<dbReference type="OrthoDB" id="3639251at2759"/>
<feature type="transmembrane region" description="Helical" evidence="7">
    <location>
        <begin position="368"/>
        <end position="389"/>
    </location>
</feature>
<evidence type="ECO:0000313" key="9">
    <source>
        <dbReference type="Proteomes" id="UP000193986"/>
    </source>
</evidence>
<gene>
    <name evidence="8" type="ORF">BCR39DRAFT_550815</name>
</gene>
<dbReference type="InterPro" id="IPR036259">
    <property type="entry name" value="MFS_trans_sf"/>
</dbReference>
<dbReference type="PANTHER" id="PTHR43791">
    <property type="entry name" value="PERMEASE-RELATED"/>
    <property type="match status" value="1"/>
</dbReference>
<dbReference type="Gene3D" id="1.20.1250.20">
    <property type="entry name" value="MFS general substrate transporter like domains"/>
    <property type="match status" value="1"/>
</dbReference>
<evidence type="ECO:0000256" key="4">
    <source>
        <dbReference type="ARBA" id="ARBA00022989"/>
    </source>
</evidence>
<feature type="transmembrane region" description="Helical" evidence="7">
    <location>
        <begin position="344"/>
        <end position="362"/>
    </location>
</feature>
<dbReference type="GO" id="GO:0016020">
    <property type="term" value="C:membrane"/>
    <property type="evidence" value="ECO:0007669"/>
    <property type="project" value="UniProtKB-SubCell"/>
</dbReference>
<protein>
    <submittedName>
        <fullName evidence="8">Major facilitator superfamily domain-containing protein</fullName>
    </submittedName>
</protein>
<dbReference type="SUPFAM" id="SSF103473">
    <property type="entry name" value="MFS general substrate transporter"/>
    <property type="match status" value="1"/>
</dbReference>
<feature type="transmembrane region" description="Helical" evidence="7">
    <location>
        <begin position="129"/>
        <end position="151"/>
    </location>
</feature>
<feature type="transmembrane region" description="Helical" evidence="7">
    <location>
        <begin position="103"/>
        <end position="123"/>
    </location>
</feature>
<name>A0A1Y2AJV1_9TREE</name>
<feature type="transmembrane region" description="Helical" evidence="7">
    <location>
        <begin position="76"/>
        <end position="96"/>
    </location>
</feature>
<evidence type="ECO:0000256" key="5">
    <source>
        <dbReference type="ARBA" id="ARBA00023136"/>
    </source>
</evidence>
<organism evidence="8 9">
    <name type="scientific">Naematelia encephala</name>
    <dbReference type="NCBI Taxonomy" id="71784"/>
    <lineage>
        <taxon>Eukaryota</taxon>
        <taxon>Fungi</taxon>
        <taxon>Dikarya</taxon>
        <taxon>Basidiomycota</taxon>
        <taxon>Agaricomycotina</taxon>
        <taxon>Tremellomycetes</taxon>
        <taxon>Tremellales</taxon>
        <taxon>Naemateliaceae</taxon>
        <taxon>Naematelia</taxon>
    </lineage>
</organism>
<feature type="transmembrane region" description="Helical" evidence="7">
    <location>
        <begin position="271"/>
        <end position="294"/>
    </location>
</feature>
<feature type="transmembrane region" description="Helical" evidence="7">
    <location>
        <begin position="434"/>
        <end position="454"/>
    </location>
</feature>
<feature type="transmembrane region" description="Helical" evidence="7">
    <location>
        <begin position="163"/>
        <end position="185"/>
    </location>
</feature>
<dbReference type="InParanoid" id="A0A1Y2AJV1"/>
<evidence type="ECO:0000256" key="7">
    <source>
        <dbReference type="SAM" id="Phobius"/>
    </source>
</evidence>
<dbReference type="FunFam" id="1.20.1250.20:FF:000065">
    <property type="entry name" value="Putative MFS pantothenate transporter"/>
    <property type="match status" value="1"/>
</dbReference>
<keyword evidence="3 7" id="KW-0812">Transmembrane</keyword>
<dbReference type="AlphaFoldDB" id="A0A1Y2AJV1"/>
<keyword evidence="9" id="KW-1185">Reference proteome</keyword>
<feature type="transmembrane region" description="Helical" evidence="7">
    <location>
        <begin position="32"/>
        <end position="49"/>
    </location>
</feature>
<dbReference type="InterPro" id="IPR011701">
    <property type="entry name" value="MFS"/>
</dbReference>
<comment type="subcellular location">
    <subcellularLocation>
        <location evidence="1">Membrane</location>
        <topology evidence="1">Multi-pass membrane protein</topology>
    </subcellularLocation>
</comment>
<feature type="transmembrane region" description="Helical" evidence="7">
    <location>
        <begin position="197"/>
        <end position="217"/>
    </location>
</feature>
<keyword evidence="4 7" id="KW-1133">Transmembrane helix</keyword>
<evidence type="ECO:0000256" key="1">
    <source>
        <dbReference type="ARBA" id="ARBA00004141"/>
    </source>
</evidence>
<comment type="similarity">
    <text evidence="6">Belongs to the major facilitator superfamily. Allantoate permease family.</text>
</comment>